<dbReference type="PANTHER" id="PTHR42951">
    <property type="entry name" value="METALLO-BETA-LACTAMASE DOMAIN-CONTAINING"/>
    <property type="match status" value="1"/>
</dbReference>
<keyword evidence="4" id="KW-1185">Reference proteome</keyword>
<protein>
    <submittedName>
        <fullName evidence="3">MBL fold metallo-hydrolase</fullName>
    </submittedName>
</protein>
<dbReference type="SUPFAM" id="SSF56281">
    <property type="entry name" value="Metallo-hydrolase/oxidoreductase"/>
    <property type="match status" value="1"/>
</dbReference>
<dbReference type="CDD" id="cd16282">
    <property type="entry name" value="metallo-hydrolase-like_MBL-fold"/>
    <property type="match status" value="1"/>
</dbReference>
<dbReference type="GO" id="GO:0016787">
    <property type="term" value="F:hydrolase activity"/>
    <property type="evidence" value="ECO:0007669"/>
    <property type="project" value="UniProtKB-KW"/>
</dbReference>
<feature type="domain" description="Metallo-beta-lactamase" evidence="2">
    <location>
        <begin position="29"/>
        <end position="228"/>
    </location>
</feature>
<name>A0A2U0SFB7_9SPHN</name>
<evidence type="ECO:0000313" key="4">
    <source>
        <dbReference type="Proteomes" id="UP000245890"/>
    </source>
</evidence>
<comment type="similarity">
    <text evidence="1">Belongs to the metallo-beta-lactamase superfamily. Class-B beta-lactamase family.</text>
</comment>
<dbReference type="AlphaFoldDB" id="A0A2U0SFB7"/>
<sequence>MANWPFTRGVHDLGNGLYGYVQPDGGWGWSNAGLLVSQGQTLLVDTLMGLDLTREMLEAFRRVPGGGRIDRLFNTHANPDHFFGNGLVEGAEIIATTRCRDDMHEYDPKALAALRTNYMNMGDGGAFLFETMGKFDFGGVDALAFPTTLFDGQMTVTVGDKTVELIDMGPAHTSSDTIAWVPADRAIFTGDLVFNEGHPIMWAGPIENWIAACDRIVALDPEIVVPGHGPISDLASVKNMKAYFEYVRDEARRRFEAGMTCLEAARDINMTEYRNWKDPERIVANVFSLYRQWGVPFTPEESRDLFGAMGRFHWETKAHAEQCGHAH</sequence>
<accession>A0A2U0SFB7</accession>
<dbReference type="OrthoDB" id="7203514at2"/>
<dbReference type="SMART" id="SM00849">
    <property type="entry name" value="Lactamase_B"/>
    <property type="match status" value="1"/>
</dbReference>
<evidence type="ECO:0000259" key="2">
    <source>
        <dbReference type="SMART" id="SM00849"/>
    </source>
</evidence>
<proteinExistence type="inferred from homology"/>
<dbReference type="EMBL" id="QENQ01000001">
    <property type="protein sequence ID" value="PVX30004.1"/>
    <property type="molecule type" value="Genomic_DNA"/>
</dbReference>
<dbReference type="Proteomes" id="UP000245890">
    <property type="component" value="Unassembled WGS sequence"/>
</dbReference>
<keyword evidence="3" id="KW-0378">Hydrolase</keyword>
<gene>
    <name evidence="3" type="ORF">DD559_12220</name>
</gene>
<organism evidence="3 4">
    <name type="scientific">Sphingomonas pokkalii</name>
    <dbReference type="NCBI Taxonomy" id="2175090"/>
    <lineage>
        <taxon>Bacteria</taxon>
        <taxon>Pseudomonadati</taxon>
        <taxon>Pseudomonadota</taxon>
        <taxon>Alphaproteobacteria</taxon>
        <taxon>Sphingomonadales</taxon>
        <taxon>Sphingomonadaceae</taxon>
        <taxon>Sphingomonas</taxon>
    </lineage>
</organism>
<dbReference type="Pfam" id="PF00753">
    <property type="entry name" value="Lactamase_B"/>
    <property type="match status" value="1"/>
</dbReference>
<reference evidence="3 4" key="1">
    <citation type="submission" date="2018-05" db="EMBL/GenBank/DDBJ databases">
        <title>Description of Sphingomonas pokkalii sp nov, isolated from the rhizosphere of saline tolerant pokkali rice and its draft genome analysis.</title>
        <authorList>
            <person name="Menon R."/>
            <person name="Kumari S."/>
            <person name="Rameshkumar N."/>
        </authorList>
    </citation>
    <scope>NUCLEOTIDE SEQUENCE [LARGE SCALE GENOMIC DNA]</scope>
    <source>
        <strain evidence="3 4">L3B27</strain>
    </source>
</reference>
<dbReference type="Gene3D" id="3.60.15.10">
    <property type="entry name" value="Ribonuclease Z/Hydroxyacylglutathione hydrolase-like"/>
    <property type="match status" value="1"/>
</dbReference>
<dbReference type="InterPro" id="IPR036866">
    <property type="entry name" value="RibonucZ/Hydroxyglut_hydro"/>
</dbReference>
<evidence type="ECO:0000256" key="1">
    <source>
        <dbReference type="ARBA" id="ARBA00005250"/>
    </source>
</evidence>
<evidence type="ECO:0000313" key="3">
    <source>
        <dbReference type="EMBL" id="PVX30004.1"/>
    </source>
</evidence>
<comment type="caution">
    <text evidence="3">The sequence shown here is derived from an EMBL/GenBank/DDBJ whole genome shotgun (WGS) entry which is preliminary data.</text>
</comment>
<dbReference type="InterPro" id="IPR050855">
    <property type="entry name" value="NDM-1-like"/>
</dbReference>
<dbReference type="GO" id="GO:0017001">
    <property type="term" value="P:antibiotic catabolic process"/>
    <property type="evidence" value="ECO:0007669"/>
    <property type="project" value="UniProtKB-ARBA"/>
</dbReference>
<dbReference type="InterPro" id="IPR001279">
    <property type="entry name" value="Metallo-B-lactamas"/>
</dbReference>
<dbReference type="PANTHER" id="PTHR42951:SF4">
    <property type="entry name" value="ACYL-COENZYME A THIOESTERASE MBLAC2"/>
    <property type="match status" value="1"/>
</dbReference>
<dbReference type="RefSeq" id="WP_116469421.1">
    <property type="nucleotide sequence ID" value="NZ_QENQ01000001.1"/>
</dbReference>